<dbReference type="SUPFAM" id="SSF56112">
    <property type="entry name" value="Protein kinase-like (PK-like)"/>
    <property type="match status" value="1"/>
</dbReference>
<protein>
    <recommendedName>
        <fullName evidence="1">Aminoglycoside phosphotransferase domain-containing protein</fullName>
    </recommendedName>
</protein>
<dbReference type="AlphaFoldDB" id="E4X8F1"/>
<name>E4X8F1_OIKDI</name>
<dbReference type="InParanoid" id="E4X8F1"/>
<dbReference type="EMBL" id="FN653029">
    <property type="protein sequence ID" value="CBY08256.1"/>
    <property type="molecule type" value="Genomic_DNA"/>
</dbReference>
<keyword evidence="3" id="KW-1185">Reference proteome</keyword>
<dbReference type="InterPro" id="IPR002575">
    <property type="entry name" value="Aminoglycoside_PTrfase"/>
</dbReference>
<dbReference type="Gene3D" id="3.90.1200.10">
    <property type="match status" value="1"/>
</dbReference>
<gene>
    <name evidence="2" type="ORF">GSOID_T00004272001</name>
</gene>
<sequence>MKLFSLLAINSALGASPSAEQTAKANELCKDVAGGAPKVFGYIASGVQADVFECTYNVTLESVLTERRTLVKLYKDPQSINYYREDDNRLNDTLNAYRIASEIGVGPEIYKTFNSGSGADLEFAIVQEFLNGGDLEDGQATKDEILEVAKLFARQHKKPYSETDMNRDFCYESWPWNTRAFGDHLNDPFFTNGRKFVQQHITDHGIGDFKTLQEFYEYTVEQAEMAPSPAMFTHADPHKGNIFKLNDGTYRLLDFDNANIGPRIWDLIYFWNKLDNEQEDKDNWMGDYIIAYVDEFNAGNTVAITFDEIFNEFICHWPWHILQTAVFYNALSEFEPSISGVDALFLFGMDAVLKDPNFPQCRRATEPTGPLYAECDGKARSNDIEIMNSSADSSAQNFGLSLAAVFLTFFNL</sequence>
<dbReference type="Pfam" id="PF01636">
    <property type="entry name" value="APH"/>
    <property type="match status" value="1"/>
</dbReference>
<accession>E4X8F1</accession>
<evidence type="ECO:0000259" key="1">
    <source>
        <dbReference type="Pfam" id="PF01636"/>
    </source>
</evidence>
<dbReference type="InterPro" id="IPR011009">
    <property type="entry name" value="Kinase-like_dom_sf"/>
</dbReference>
<reference evidence="2" key="1">
    <citation type="journal article" date="2010" name="Science">
        <title>Plasticity of animal genome architecture unmasked by rapid evolution of a pelagic tunicate.</title>
        <authorList>
            <person name="Denoeud F."/>
            <person name="Henriet S."/>
            <person name="Mungpakdee S."/>
            <person name="Aury J.M."/>
            <person name="Da Silva C."/>
            <person name="Brinkmann H."/>
            <person name="Mikhaleva J."/>
            <person name="Olsen L.C."/>
            <person name="Jubin C."/>
            <person name="Canestro C."/>
            <person name="Bouquet J.M."/>
            <person name="Danks G."/>
            <person name="Poulain J."/>
            <person name="Campsteijn C."/>
            <person name="Adamski M."/>
            <person name="Cross I."/>
            <person name="Yadetie F."/>
            <person name="Muffato M."/>
            <person name="Louis A."/>
            <person name="Butcher S."/>
            <person name="Tsagkogeorga G."/>
            <person name="Konrad A."/>
            <person name="Singh S."/>
            <person name="Jensen M.F."/>
            <person name="Cong E.H."/>
            <person name="Eikeseth-Otteraa H."/>
            <person name="Noel B."/>
            <person name="Anthouard V."/>
            <person name="Porcel B.M."/>
            <person name="Kachouri-Lafond R."/>
            <person name="Nishino A."/>
            <person name="Ugolini M."/>
            <person name="Chourrout P."/>
            <person name="Nishida H."/>
            <person name="Aasland R."/>
            <person name="Huzurbazar S."/>
            <person name="Westhof E."/>
            <person name="Delsuc F."/>
            <person name="Lehrach H."/>
            <person name="Reinhardt R."/>
            <person name="Weissenbach J."/>
            <person name="Roy S.W."/>
            <person name="Artiguenave F."/>
            <person name="Postlethwait J.H."/>
            <person name="Manak J.R."/>
            <person name="Thompson E.M."/>
            <person name="Jaillon O."/>
            <person name="Du Pasquier L."/>
            <person name="Boudinot P."/>
            <person name="Liberles D.A."/>
            <person name="Volff J.N."/>
            <person name="Philippe H."/>
            <person name="Lenhard B."/>
            <person name="Roest Crollius H."/>
            <person name="Wincker P."/>
            <person name="Chourrout D."/>
        </authorList>
    </citation>
    <scope>NUCLEOTIDE SEQUENCE [LARGE SCALE GENOMIC DNA]</scope>
</reference>
<evidence type="ECO:0000313" key="3">
    <source>
        <dbReference type="Proteomes" id="UP000001307"/>
    </source>
</evidence>
<evidence type="ECO:0000313" key="2">
    <source>
        <dbReference type="EMBL" id="CBY08256.1"/>
    </source>
</evidence>
<proteinExistence type="predicted"/>
<feature type="domain" description="Aminoglycoside phosphotransferase" evidence="1">
    <location>
        <begin position="86"/>
        <end position="292"/>
    </location>
</feature>
<organism evidence="2">
    <name type="scientific">Oikopleura dioica</name>
    <name type="common">Tunicate</name>
    <dbReference type="NCBI Taxonomy" id="34765"/>
    <lineage>
        <taxon>Eukaryota</taxon>
        <taxon>Metazoa</taxon>
        <taxon>Chordata</taxon>
        <taxon>Tunicata</taxon>
        <taxon>Appendicularia</taxon>
        <taxon>Copelata</taxon>
        <taxon>Oikopleuridae</taxon>
        <taxon>Oikopleura</taxon>
    </lineage>
</organism>
<dbReference type="OrthoDB" id="10363506at2759"/>
<dbReference type="Proteomes" id="UP000001307">
    <property type="component" value="Unassembled WGS sequence"/>
</dbReference>